<feature type="domain" description="Xylose isomerase-like TIM barrel" evidence="1">
    <location>
        <begin position="5"/>
        <end position="236"/>
    </location>
</feature>
<dbReference type="GO" id="GO:0016853">
    <property type="term" value="F:isomerase activity"/>
    <property type="evidence" value="ECO:0007669"/>
    <property type="project" value="UniProtKB-KW"/>
</dbReference>
<evidence type="ECO:0000259" key="1">
    <source>
        <dbReference type="Pfam" id="PF01261"/>
    </source>
</evidence>
<proteinExistence type="predicted"/>
<dbReference type="RefSeq" id="WP_227309074.1">
    <property type="nucleotide sequence ID" value="NZ_JAESVA010000007.1"/>
</dbReference>
<dbReference type="Gene3D" id="3.20.20.150">
    <property type="entry name" value="Divalent-metal-dependent TIM barrel enzymes"/>
    <property type="match status" value="1"/>
</dbReference>
<dbReference type="Proteomes" id="UP000721844">
    <property type="component" value="Unassembled WGS sequence"/>
</dbReference>
<evidence type="ECO:0000313" key="2">
    <source>
        <dbReference type="EMBL" id="MCB8882418.1"/>
    </source>
</evidence>
<keyword evidence="3" id="KW-1185">Reference proteome</keyword>
<accession>A0A963Z453</accession>
<gene>
    <name evidence="2" type="ORF">ACELLULO517_19375</name>
</gene>
<dbReference type="InterPro" id="IPR036237">
    <property type="entry name" value="Xyl_isomerase-like_sf"/>
</dbReference>
<dbReference type="InterPro" id="IPR013022">
    <property type="entry name" value="Xyl_isomerase-like_TIM-brl"/>
</dbReference>
<name>A0A963Z453_9PROT</name>
<sequence>MFSGAAAAGYDCVQFSLSCCGLPAMPDNLDAAVLNGIAAAAADSGVGIAALSGTYNMIHPDAAARRQGLTRLSHLLAHARTIGTDLVTLCTGTRDPHDPWRYHPQNEGPCAWATLLAEMEQAAALADRFDVDLGIEPEMANVVASSMQAAQLLRDIRSPHLRIVLDPANIVASPQTDQDWIFAEAMELLGDCIAIVHAKDRDADGSIVAAGEGIIDFPLFFQHLRATGFAGPVITHGLAAEDAPRVATFLRTLAA</sequence>
<keyword evidence="2" id="KW-0413">Isomerase</keyword>
<protein>
    <submittedName>
        <fullName evidence="2">Sugar phosphate isomerase/epimerase</fullName>
    </submittedName>
</protein>
<dbReference type="InterPro" id="IPR050312">
    <property type="entry name" value="IolE/XylAMocC-like"/>
</dbReference>
<organism evidence="2 3">
    <name type="scientific">Acidisoma cellulosilyticum</name>
    <dbReference type="NCBI Taxonomy" id="2802395"/>
    <lineage>
        <taxon>Bacteria</taxon>
        <taxon>Pseudomonadati</taxon>
        <taxon>Pseudomonadota</taxon>
        <taxon>Alphaproteobacteria</taxon>
        <taxon>Acetobacterales</taxon>
        <taxon>Acidocellaceae</taxon>
        <taxon>Acidisoma</taxon>
    </lineage>
</organism>
<dbReference type="EMBL" id="JAESVA010000007">
    <property type="protein sequence ID" value="MCB8882418.1"/>
    <property type="molecule type" value="Genomic_DNA"/>
</dbReference>
<dbReference type="SUPFAM" id="SSF51658">
    <property type="entry name" value="Xylose isomerase-like"/>
    <property type="match status" value="1"/>
</dbReference>
<dbReference type="Pfam" id="PF01261">
    <property type="entry name" value="AP_endonuc_2"/>
    <property type="match status" value="1"/>
</dbReference>
<dbReference type="PANTHER" id="PTHR12110">
    <property type="entry name" value="HYDROXYPYRUVATE ISOMERASE"/>
    <property type="match status" value="1"/>
</dbReference>
<comment type="caution">
    <text evidence="2">The sequence shown here is derived from an EMBL/GenBank/DDBJ whole genome shotgun (WGS) entry which is preliminary data.</text>
</comment>
<reference evidence="2 3" key="1">
    <citation type="journal article" date="2021" name="Microorganisms">
        <title>Acidisoma silvae sp. nov. and Acidisomacellulosilytica sp. nov., Two Acidophilic Bacteria Isolated from Decaying Wood, Hydrolyzing Cellulose and Producing Poly-3-hydroxybutyrate.</title>
        <authorList>
            <person name="Mieszkin S."/>
            <person name="Pouder E."/>
            <person name="Uroz S."/>
            <person name="Simon-Colin C."/>
            <person name="Alain K."/>
        </authorList>
    </citation>
    <scope>NUCLEOTIDE SEQUENCE [LARGE SCALE GENOMIC DNA]</scope>
    <source>
        <strain evidence="2 3">HW T5.17</strain>
    </source>
</reference>
<dbReference type="AlphaFoldDB" id="A0A963Z453"/>
<evidence type="ECO:0000313" key="3">
    <source>
        <dbReference type="Proteomes" id="UP000721844"/>
    </source>
</evidence>